<sequence>MDELNRKLKKDVDEWCSKEHGTTRRIPNQHYLLEEKETLLPLPKKHYYITALETRKVSNDSYISIKGNKYSVPVQYVTKNVFFRIIYGFKIMIYDSKNNFITSHELVDGKKEIVTIEQHYEAIAPKISTSIPQLKRDFSFIFSNGAEFIEKASRNIQQPMKLMRKIMMLRELYDDNTLDLLLRKAIDEGNLDIKSFQSMLFHYNQQLKLPKEAPEQNKEIDINNGLSDEITRECSYYENSVKGLN</sequence>
<dbReference type="Pfam" id="PF22483">
    <property type="entry name" value="Mu-transpos_C_2"/>
    <property type="match status" value="1"/>
</dbReference>
<gene>
    <name evidence="2" type="ORF">SAMN05421767_1466</name>
</gene>
<dbReference type="InterPro" id="IPR054353">
    <property type="entry name" value="IstA-like_C"/>
</dbReference>
<dbReference type="PANTHER" id="PTHR35004:SF6">
    <property type="entry name" value="TRANSPOSASE"/>
    <property type="match status" value="1"/>
</dbReference>
<accession>A0A1H9NUG2</accession>
<proteinExistence type="predicted"/>
<protein>
    <recommendedName>
        <fullName evidence="1">Transposase for insertion sequence element IS21-like C-terminal domain-containing protein</fullName>
    </recommendedName>
</protein>
<dbReference type="Proteomes" id="UP000198556">
    <property type="component" value="Unassembled WGS sequence"/>
</dbReference>
<dbReference type="EMBL" id="FOGF01000046">
    <property type="protein sequence ID" value="SER39538.1"/>
    <property type="molecule type" value="Genomic_DNA"/>
</dbReference>
<evidence type="ECO:0000313" key="2">
    <source>
        <dbReference type="EMBL" id="SER39538.1"/>
    </source>
</evidence>
<dbReference type="AlphaFoldDB" id="A0A1H9NUG2"/>
<keyword evidence="3" id="KW-1185">Reference proteome</keyword>
<evidence type="ECO:0000259" key="1">
    <source>
        <dbReference type="Pfam" id="PF22483"/>
    </source>
</evidence>
<name>A0A1H9NUG2_9LACT</name>
<evidence type="ECO:0000313" key="3">
    <source>
        <dbReference type="Proteomes" id="UP000198556"/>
    </source>
</evidence>
<reference evidence="2 3" key="1">
    <citation type="submission" date="2016-10" db="EMBL/GenBank/DDBJ databases">
        <authorList>
            <person name="de Groot N.N."/>
        </authorList>
    </citation>
    <scope>NUCLEOTIDE SEQUENCE [LARGE SCALE GENOMIC DNA]</scope>
    <source>
        <strain evidence="2 3">DSM 15827</strain>
    </source>
</reference>
<dbReference type="STRING" id="137733.SAMN05421767_1466"/>
<feature type="domain" description="Transposase for insertion sequence element IS21-like C-terminal" evidence="1">
    <location>
        <begin position="42"/>
        <end position="115"/>
    </location>
</feature>
<dbReference type="PANTHER" id="PTHR35004">
    <property type="entry name" value="TRANSPOSASE RV3428C-RELATED"/>
    <property type="match status" value="1"/>
</dbReference>
<organism evidence="2 3">
    <name type="scientific">Granulicatella balaenopterae</name>
    <dbReference type="NCBI Taxonomy" id="137733"/>
    <lineage>
        <taxon>Bacteria</taxon>
        <taxon>Bacillati</taxon>
        <taxon>Bacillota</taxon>
        <taxon>Bacilli</taxon>
        <taxon>Lactobacillales</taxon>
        <taxon>Carnobacteriaceae</taxon>
        <taxon>Granulicatella</taxon>
    </lineage>
</organism>